<dbReference type="AlphaFoldDB" id="A0A286H8D7"/>
<dbReference type="Proteomes" id="UP000219482">
    <property type="component" value="Unassembled WGS sequence"/>
</dbReference>
<proteinExistence type="predicted"/>
<protein>
    <recommendedName>
        <fullName evidence="3">SipW-cognate class signal peptide</fullName>
    </recommendedName>
</protein>
<organism evidence="1 2">
    <name type="scientific">Blastococcus haudaquaticus</name>
    <dbReference type="NCBI Taxonomy" id="1938745"/>
    <lineage>
        <taxon>Bacteria</taxon>
        <taxon>Bacillati</taxon>
        <taxon>Actinomycetota</taxon>
        <taxon>Actinomycetes</taxon>
        <taxon>Geodermatophilales</taxon>
        <taxon>Geodermatophilaceae</taxon>
        <taxon>Blastococcus</taxon>
    </lineage>
</organism>
<evidence type="ECO:0008006" key="3">
    <source>
        <dbReference type="Google" id="ProtNLM"/>
    </source>
</evidence>
<dbReference type="OrthoDB" id="3788361at2"/>
<reference evidence="2" key="1">
    <citation type="submission" date="2017-09" db="EMBL/GenBank/DDBJ databases">
        <authorList>
            <person name="Varghese N."/>
            <person name="Submissions S."/>
        </authorList>
    </citation>
    <scope>NUCLEOTIDE SEQUENCE [LARGE SCALE GENOMIC DNA]</scope>
    <source>
        <strain evidence="2">DSM 44270</strain>
    </source>
</reference>
<gene>
    <name evidence="1" type="ORF">SAMN06272739_4428</name>
</gene>
<evidence type="ECO:0000313" key="1">
    <source>
        <dbReference type="EMBL" id="SOE04037.1"/>
    </source>
</evidence>
<accession>A0A286H8D7</accession>
<keyword evidence="2" id="KW-1185">Reference proteome</keyword>
<evidence type="ECO:0000313" key="2">
    <source>
        <dbReference type="Proteomes" id="UP000219482"/>
    </source>
</evidence>
<dbReference type="EMBL" id="OCNK01000009">
    <property type="protein sequence ID" value="SOE04037.1"/>
    <property type="molecule type" value="Genomic_DNA"/>
</dbReference>
<dbReference type="RefSeq" id="WP_097186115.1">
    <property type="nucleotide sequence ID" value="NZ_OCNK01000009.1"/>
</dbReference>
<name>A0A286H8D7_9ACTN</name>
<sequence>MSIRSDVTAARRSSLTKVVASAGVVAAAAAVAGLGTFGSFTDSTTPVVPTVDTGTVSINLSPASSYATVPVTTGGFLPGDSSATPFDVTNDGSVAWESLTFTSWATTSSVLDSDPLHGLQLALESCSESWTVSGSGYACGGDLTPLYAGPIMVDRALAGAVSVAPGRTDHVLATISFPETAGDEHQGKVSQMAFRFTAVQRDGATS</sequence>